<dbReference type="Proteomes" id="UP000228934">
    <property type="component" value="Unassembled WGS sequence"/>
</dbReference>
<sequence length="251" mass="28275">MVSSPASTVKLLKTKWKILRDAYSCHLRLFRAKVDLQHIHPQNTCTPRKWSSLGKCWLRRETSWEHSATQKNQEAEEIIGDESTQDTAMLPSTSSSITPIPDEDSNNTTPTACVRAPCSRASTTATRGRTTVLDSNRMLDIMSTMADRMTGNRTEIQFFRFLEEMMARIPFELKAMMCACVIRYIGTFILPSDQNSSFKNSKGQNKSKINTAPIYNPTSHSTTSQHFAQAMNVPSSMTLPIRQLPIILQLP</sequence>
<evidence type="ECO:0000313" key="2">
    <source>
        <dbReference type="EMBL" id="PIO36750.1"/>
    </source>
</evidence>
<dbReference type="AlphaFoldDB" id="A0A2G9S9D5"/>
<dbReference type="EMBL" id="KV926578">
    <property type="protein sequence ID" value="PIO36750.1"/>
    <property type="molecule type" value="Genomic_DNA"/>
</dbReference>
<organism evidence="2 3">
    <name type="scientific">Aquarana catesbeiana</name>
    <name type="common">American bullfrog</name>
    <name type="synonym">Rana catesbeiana</name>
    <dbReference type="NCBI Taxonomy" id="8400"/>
    <lineage>
        <taxon>Eukaryota</taxon>
        <taxon>Metazoa</taxon>
        <taxon>Chordata</taxon>
        <taxon>Craniata</taxon>
        <taxon>Vertebrata</taxon>
        <taxon>Euteleostomi</taxon>
        <taxon>Amphibia</taxon>
        <taxon>Batrachia</taxon>
        <taxon>Anura</taxon>
        <taxon>Neobatrachia</taxon>
        <taxon>Ranoidea</taxon>
        <taxon>Ranidae</taxon>
        <taxon>Aquarana</taxon>
    </lineage>
</organism>
<evidence type="ECO:0008006" key="4">
    <source>
        <dbReference type="Google" id="ProtNLM"/>
    </source>
</evidence>
<proteinExistence type="predicted"/>
<protein>
    <recommendedName>
        <fullName evidence="4">MADF domain-containing protein</fullName>
    </recommendedName>
</protein>
<gene>
    <name evidence="2" type="ORF">AB205_0060790</name>
</gene>
<feature type="region of interest" description="Disordered" evidence="1">
    <location>
        <begin position="66"/>
        <end position="111"/>
    </location>
</feature>
<evidence type="ECO:0000313" key="3">
    <source>
        <dbReference type="Proteomes" id="UP000228934"/>
    </source>
</evidence>
<feature type="compositionally biased region" description="Acidic residues" evidence="1">
    <location>
        <begin position="75"/>
        <end position="84"/>
    </location>
</feature>
<reference evidence="3" key="1">
    <citation type="journal article" date="2017" name="Nat. Commun.">
        <title>The North American bullfrog draft genome provides insight into hormonal regulation of long noncoding RNA.</title>
        <authorList>
            <person name="Hammond S.A."/>
            <person name="Warren R.L."/>
            <person name="Vandervalk B.P."/>
            <person name="Kucuk E."/>
            <person name="Khan H."/>
            <person name="Gibb E.A."/>
            <person name="Pandoh P."/>
            <person name="Kirk H."/>
            <person name="Zhao Y."/>
            <person name="Jones M."/>
            <person name="Mungall A.J."/>
            <person name="Coope R."/>
            <person name="Pleasance S."/>
            <person name="Moore R.A."/>
            <person name="Holt R.A."/>
            <person name="Round J.M."/>
            <person name="Ohora S."/>
            <person name="Walle B.V."/>
            <person name="Veldhoen N."/>
            <person name="Helbing C.C."/>
            <person name="Birol I."/>
        </authorList>
    </citation>
    <scope>NUCLEOTIDE SEQUENCE [LARGE SCALE GENOMIC DNA]</scope>
</reference>
<evidence type="ECO:0000256" key="1">
    <source>
        <dbReference type="SAM" id="MobiDB-lite"/>
    </source>
</evidence>
<name>A0A2G9S9D5_AQUCT</name>
<accession>A0A2G9S9D5</accession>
<feature type="compositionally biased region" description="Low complexity" evidence="1">
    <location>
        <begin position="91"/>
        <end position="100"/>
    </location>
</feature>
<keyword evidence="3" id="KW-1185">Reference proteome</keyword>